<evidence type="ECO:0000256" key="8">
    <source>
        <dbReference type="ARBA" id="ARBA00023136"/>
    </source>
</evidence>
<dbReference type="Pfam" id="PF08263">
    <property type="entry name" value="LRRNT_2"/>
    <property type="match status" value="1"/>
</dbReference>
<dbReference type="AlphaFoldDB" id="A0AAV6W678"/>
<evidence type="ECO:0000256" key="4">
    <source>
        <dbReference type="ARBA" id="ARBA00022692"/>
    </source>
</evidence>
<proteinExistence type="inferred from homology"/>
<keyword evidence="8" id="KW-0472">Membrane</keyword>
<accession>A0AAV6W678</accession>
<keyword evidence="9" id="KW-0325">Glycoprotein</keyword>
<evidence type="ECO:0000256" key="2">
    <source>
        <dbReference type="ARBA" id="ARBA00009592"/>
    </source>
</evidence>
<comment type="caution">
    <text evidence="13">The sequence shown here is derived from an EMBL/GenBank/DDBJ whole genome shotgun (WGS) entry which is preliminary data.</text>
</comment>
<dbReference type="Pfam" id="PF23598">
    <property type="entry name" value="LRR_14"/>
    <property type="match status" value="1"/>
</dbReference>
<evidence type="ECO:0000256" key="3">
    <source>
        <dbReference type="ARBA" id="ARBA00022614"/>
    </source>
</evidence>
<dbReference type="InterPro" id="IPR032675">
    <property type="entry name" value="LRR_dom_sf"/>
</dbReference>
<dbReference type="InterPro" id="IPR055414">
    <property type="entry name" value="LRR_R13L4/SHOC2-like"/>
</dbReference>
<feature type="chain" id="PRO_5043417368" description="Leucine-rich repeat-containing N-terminal plant-type domain-containing protein" evidence="10">
    <location>
        <begin position="30"/>
        <end position="325"/>
    </location>
</feature>
<dbReference type="FunFam" id="3.80.10.10:FF:000275">
    <property type="entry name" value="Leucine-rich repeat receptor-like protein kinase"/>
    <property type="match status" value="1"/>
</dbReference>
<keyword evidence="5 10" id="KW-0732">Signal</keyword>
<dbReference type="EMBL" id="WHWC01000019">
    <property type="protein sequence ID" value="KAG8363952.1"/>
    <property type="molecule type" value="Genomic_DNA"/>
</dbReference>
<evidence type="ECO:0000256" key="6">
    <source>
        <dbReference type="ARBA" id="ARBA00022737"/>
    </source>
</evidence>
<feature type="domain" description="Disease resistance R13L4/SHOC-2-like LRR" evidence="12">
    <location>
        <begin position="87"/>
        <end position="250"/>
    </location>
</feature>
<keyword evidence="7" id="KW-1133">Transmembrane helix</keyword>
<evidence type="ECO:0000259" key="12">
    <source>
        <dbReference type="Pfam" id="PF23598"/>
    </source>
</evidence>
<dbReference type="PANTHER" id="PTHR48063:SF90">
    <property type="entry name" value="OS11G0565920 PROTEIN"/>
    <property type="match status" value="1"/>
</dbReference>
<comment type="subcellular location">
    <subcellularLocation>
        <location evidence="1">Membrane</location>
        <topology evidence="1">Single-pass type I membrane protein</topology>
    </subcellularLocation>
</comment>
<dbReference type="PANTHER" id="PTHR48063">
    <property type="entry name" value="LRR RECEPTOR-LIKE KINASE"/>
    <property type="match status" value="1"/>
</dbReference>
<keyword evidence="14" id="KW-1185">Reference proteome</keyword>
<dbReference type="InterPro" id="IPR046956">
    <property type="entry name" value="RLP23-like"/>
</dbReference>
<feature type="domain" description="Leucine-rich repeat-containing N-terminal plant-type" evidence="11">
    <location>
        <begin position="33"/>
        <end position="68"/>
    </location>
</feature>
<organism evidence="13 14">
    <name type="scientific">Buddleja alternifolia</name>
    <dbReference type="NCBI Taxonomy" id="168488"/>
    <lineage>
        <taxon>Eukaryota</taxon>
        <taxon>Viridiplantae</taxon>
        <taxon>Streptophyta</taxon>
        <taxon>Embryophyta</taxon>
        <taxon>Tracheophyta</taxon>
        <taxon>Spermatophyta</taxon>
        <taxon>Magnoliopsida</taxon>
        <taxon>eudicotyledons</taxon>
        <taxon>Gunneridae</taxon>
        <taxon>Pentapetalae</taxon>
        <taxon>asterids</taxon>
        <taxon>lamiids</taxon>
        <taxon>Lamiales</taxon>
        <taxon>Scrophulariaceae</taxon>
        <taxon>Buddlejeae</taxon>
        <taxon>Buddleja</taxon>
    </lineage>
</organism>
<name>A0AAV6W678_9LAMI</name>
<evidence type="ECO:0008006" key="15">
    <source>
        <dbReference type="Google" id="ProtNLM"/>
    </source>
</evidence>
<feature type="signal peptide" evidence="10">
    <location>
        <begin position="1"/>
        <end position="29"/>
    </location>
</feature>
<evidence type="ECO:0000313" key="14">
    <source>
        <dbReference type="Proteomes" id="UP000826271"/>
    </source>
</evidence>
<comment type="similarity">
    <text evidence="2">Belongs to the RLP family.</text>
</comment>
<reference evidence="13" key="1">
    <citation type="submission" date="2019-10" db="EMBL/GenBank/DDBJ databases">
        <authorList>
            <person name="Zhang R."/>
            <person name="Pan Y."/>
            <person name="Wang J."/>
            <person name="Ma R."/>
            <person name="Yu S."/>
        </authorList>
    </citation>
    <scope>NUCLEOTIDE SEQUENCE</scope>
    <source>
        <strain evidence="13">LA-IB0</strain>
        <tissue evidence="13">Leaf</tissue>
    </source>
</reference>
<keyword evidence="4" id="KW-0812">Transmembrane</keyword>
<keyword evidence="6" id="KW-0677">Repeat</keyword>
<evidence type="ECO:0000256" key="10">
    <source>
        <dbReference type="SAM" id="SignalP"/>
    </source>
</evidence>
<evidence type="ECO:0000256" key="1">
    <source>
        <dbReference type="ARBA" id="ARBA00004479"/>
    </source>
</evidence>
<evidence type="ECO:0000256" key="7">
    <source>
        <dbReference type="ARBA" id="ARBA00022989"/>
    </source>
</evidence>
<dbReference type="FunFam" id="3.80.10.10:FF:000041">
    <property type="entry name" value="LRR receptor-like serine/threonine-protein kinase ERECTA"/>
    <property type="match status" value="1"/>
</dbReference>
<dbReference type="Proteomes" id="UP000826271">
    <property type="component" value="Unassembled WGS sequence"/>
</dbReference>
<gene>
    <name evidence="13" type="ORF">BUALT_Bualt19G0075800</name>
</gene>
<keyword evidence="3" id="KW-0433">Leucine-rich repeat</keyword>
<dbReference type="Gene3D" id="3.80.10.10">
    <property type="entry name" value="Ribonuclease Inhibitor"/>
    <property type="match status" value="2"/>
</dbReference>
<evidence type="ECO:0000256" key="5">
    <source>
        <dbReference type="ARBA" id="ARBA00022729"/>
    </source>
</evidence>
<protein>
    <recommendedName>
        <fullName evidence="15">Leucine-rich repeat-containing N-terminal plant-type domain-containing protein</fullName>
    </recommendedName>
</protein>
<dbReference type="GO" id="GO:0016020">
    <property type="term" value="C:membrane"/>
    <property type="evidence" value="ECO:0007669"/>
    <property type="project" value="UniProtKB-SubCell"/>
</dbReference>
<dbReference type="SUPFAM" id="SSF52058">
    <property type="entry name" value="L domain-like"/>
    <property type="match status" value="1"/>
</dbReference>
<evidence type="ECO:0000259" key="11">
    <source>
        <dbReference type="Pfam" id="PF08263"/>
    </source>
</evidence>
<dbReference type="InterPro" id="IPR013210">
    <property type="entry name" value="LRR_N_plant-typ"/>
</dbReference>
<evidence type="ECO:0000256" key="9">
    <source>
        <dbReference type="ARBA" id="ARBA00023180"/>
    </source>
</evidence>
<sequence length="325" mass="35706">MAKLSVTSPLMILWSVFFFFHLATTPATCSNNKTDLQALLAFKNAINGGLSSWNATLHYCNWKGILCSRRHQSRVVSINLRSQGLVGSISPHIGNLSFLRTIILQNNSFHGQIPEEIGRLRRLQKIEFSNNSFSGEIPRNLSQCRNLYYLNMIDNDLTGIIIPEIGSLIKLKALGLSINNLSDNYFNGVLPASLSNASLLEELYMHSNNFTGQILKDFSRLSSLRFVDLSSNHLEGDISFISSMINCTSLEALLLSKNLLSGSLPDSISNLSTQLSFLAIDYSQLHGTIPSGIGNLIGLNRLSIANNYLEGPIPSLIALATVLTC</sequence>
<evidence type="ECO:0000313" key="13">
    <source>
        <dbReference type="EMBL" id="KAG8363952.1"/>
    </source>
</evidence>